<dbReference type="PROSITE" id="PS00211">
    <property type="entry name" value="ABC_TRANSPORTER_1"/>
    <property type="match status" value="1"/>
</dbReference>
<evidence type="ECO:0000256" key="5">
    <source>
        <dbReference type="ARBA" id="ARBA00022989"/>
    </source>
</evidence>
<dbReference type="CDD" id="cd03251">
    <property type="entry name" value="ABCC_MsbA"/>
    <property type="match status" value="1"/>
</dbReference>
<feature type="transmembrane region" description="Helical" evidence="7">
    <location>
        <begin position="135"/>
        <end position="152"/>
    </location>
</feature>
<evidence type="ECO:0000256" key="3">
    <source>
        <dbReference type="ARBA" id="ARBA00022741"/>
    </source>
</evidence>
<evidence type="ECO:0000259" key="8">
    <source>
        <dbReference type="PROSITE" id="PS50893"/>
    </source>
</evidence>
<feature type="transmembrane region" description="Helical" evidence="7">
    <location>
        <begin position="158"/>
        <end position="176"/>
    </location>
</feature>
<dbReference type="InterPro" id="IPR036640">
    <property type="entry name" value="ABC1_TM_sf"/>
</dbReference>
<keyword evidence="2 7" id="KW-0812">Transmembrane</keyword>
<proteinExistence type="predicted"/>
<keyword evidence="3" id="KW-0547">Nucleotide-binding</keyword>
<keyword evidence="6 7" id="KW-0472">Membrane</keyword>
<dbReference type="PANTHER" id="PTHR43394">
    <property type="entry name" value="ATP-DEPENDENT PERMEASE MDL1, MITOCHONDRIAL"/>
    <property type="match status" value="1"/>
</dbReference>
<keyword evidence="11" id="KW-1185">Reference proteome</keyword>
<comment type="caution">
    <text evidence="10">The sequence shown here is derived from an EMBL/GenBank/DDBJ whole genome shotgun (WGS) entry which is preliminary data.</text>
</comment>
<reference evidence="10 11" key="1">
    <citation type="submission" date="2016-12" db="EMBL/GenBank/DDBJ databases">
        <title>Bacillus phylogenomics.</title>
        <authorList>
            <person name="Dunlap C."/>
        </authorList>
    </citation>
    <scope>NUCLEOTIDE SEQUENCE [LARGE SCALE GENOMIC DNA]</scope>
    <source>
        <strain evidence="10 11">NRRL B-41327</strain>
    </source>
</reference>
<accession>A0ABX3IB26</accession>
<dbReference type="Pfam" id="PF00664">
    <property type="entry name" value="ABC_membrane"/>
    <property type="match status" value="1"/>
</dbReference>
<keyword evidence="4 10" id="KW-0067">ATP-binding</keyword>
<evidence type="ECO:0000256" key="2">
    <source>
        <dbReference type="ARBA" id="ARBA00022692"/>
    </source>
</evidence>
<dbReference type="RefSeq" id="WP_076788380.1">
    <property type="nucleotide sequence ID" value="NZ_MRBL01000001.1"/>
</dbReference>
<name>A0ABX3IB26_9BACI</name>
<dbReference type="InterPro" id="IPR039421">
    <property type="entry name" value="Type_1_exporter"/>
</dbReference>
<feature type="transmembrane region" description="Helical" evidence="7">
    <location>
        <begin position="53"/>
        <end position="74"/>
    </location>
</feature>
<sequence length="571" mass="64482">MIRRFFSYYKPHKRLFFIDFSSAIIVALLELAFPLVVQWFIDTLIPGGDWLEIVWVSIGLLLIYLLSTGLQYIVNYLGHKLGINIETDMRQELFQHVQRQSFRYFDNTKTGHIISRITNDLFDIGELAHHGPEDLFIAVMTFLGAFWIMLTINVQLALVAVLFVPLLIILITYSNIRMNRAWRQMYSEIADVNARVEDSVSGVRVVQSFTNERFEISRFLKNNQKFRKAKLKGYKTMAFTTAGTFLMTRLMILAVLVFGAWLSFSGNMSYGEFVGFVLYVNVLFKPIDKISAILELYPKGMAGFRRFTELIDTKPQIVDRKDAIDVPALEGNIVFKNVTFGYEKHKPVLQGIDLSITAGETIAFVGPSGAGKTTISSLIPRFYDIDGGAITIDGIDIRDMTKRSLRSQIGIVQQDVFLFTGTLRENIAYGKLDAKDEEIQRAAKMAHLEQLIESLPDGYETQVGERGLKLSGGQKQRIAIARMFLKNPPILILDEATSALDTETEQVIQNALTELAKDRTTLVIAHRLATIRNADRIVVVTENGIAEEGTHDDLVARGGIFANLHRVQYQS</sequence>
<dbReference type="GO" id="GO:0005524">
    <property type="term" value="F:ATP binding"/>
    <property type="evidence" value="ECO:0007669"/>
    <property type="project" value="UniProtKB-KW"/>
</dbReference>
<evidence type="ECO:0000313" key="10">
    <source>
        <dbReference type="EMBL" id="OMI30681.1"/>
    </source>
</evidence>
<dbReference type="Proteomes" id="UP000187046">
    <property type="component" value="Unassembled WGS sequence"/>
</dbReference>
<dbReference type="PANTHER" id="PTHR43394:SF1">
    <property type="entry name" value="ATP-BINDING CASSETTE SUB-FAMILY B MEMBER 10, MITOCHONDRIAL"/>
    <property type="match status" value="1"/>
</dbReference>
<dbReference type="InterPro" id="IPR017871">
    <property type="entry name" value="ABC_transporter-like_CS"/>
</dbReference>
<dbReference type="Gene3D" id="1.20.1560.10">
    <property type="entry name" value="ABC transporter type 1, transmembrane domain"/>
    <property type="match status" value="1"/>
</dbReference>
<protein>
    <submittedName>
        <fullName evidence="10">Multidrug ABC transporter ATP-binding protein</fullName>
    </submittedName>
</protein>
<evidence type="ECO:0000313" key="11">
    <source>
        <dbReference type="Proteomes" id="UP000187046"/>
    </source>
</evidence>
<dbReference type="InterPro" id="IPR011527">
    <property type="entry name" value="ABC1_TM_dom"/>
</dbReference>
<dbReference type="Gene3D" id="3.40.50.300">
    <property type="entry name" value="P-loop containing nucleotide triphosphate hydrolases"/>
    <property type="match status" value="1"/>
</dbReference>
<feature type="transmembrane region" description="Helical" evidence="7">
    <location>
        <begin position="20"/>
        <end position="41"/>
    </location>
</feature>
<evidence type="ECO:0000259" key="9">
    <source>
        <dbReference type="PROSITE" id="PS50929"/>
    </source>
</evidence>
<dbReference type="Pfam" id="PF00005">
    <property type="entry name" value="ABC_tran"/>
    <property type="match status" value="1"/>
</dbReference>
<evidence type="ECO:0000256" key="7">
    <source>
        <dbReference type="SAM" id="Phobius"/>
    </source>
</evidence>
<evidence type="ECO:0000256" key="6">
    <source>
        <dbReference type="ARBA" id="ARBA00023136"/>
    </source>
</evidence>
<keyword evidence="5 7" id="KW-1133">Transmembrane helix</keyword>
<dbReference type="InterPro" id="IPR003439">
    <property type="entry name" value="ABC_transporter-like_ATP-bd"/>
</dbReference>
<dbReference type="SMART" id="SM00382">
    <property type="entry name" value="AAA"/>
    <property type="match status" value="1"/>
</dbReference>
<organism evidence="10 11">
    <name type="scientific">Bacillus haynesii</name>
    <dbReference type="NCBI Taxonomy" id="1925021"/>
    <lineage>
        <taxon>Bacteria</taxon>
        <taxon>Bacillati</taxon>
        <taxon>Bacillota</taxon>
        <taxon>Bacilli</taxon>
        <taxon>Bacillales</taxon>
        <taxon>Bacillaceae</taxon>
        <taxon>Bacillus</taxon>
    </lineage>
</organism>
<evidence type="ECO:0000256" key="1">
    <source>
        <dbReference type="ARBA" id="ARBA00004651"/>
    </source>
</evidence>
<evidence type="ECO:0000256" key="4">
    <source>
        <dbReference type="ARBA" id="ARBA00022840"/>
    </source>
</evidence>
<dbReference type="SUPFAM" id="SSF52540">
    <property type="entry name" value="P-loop containing nucleoside triphosphate hydrolases"/>
    <property type="match status" value="1"/>
</dbReference>
<dbReference type="InterPro" id="IPR027417">
    <property type="entry name" value="P-loop_NTPase"/>
</dbReference>
<feature type="transmembrane region" description="Helical" evidence="7">
    <location>
        <begin position="237"/>
        <end position="262"/>
    </location>
</feature>
<feature type="domain" description="ABC transporter" evidence="8">
    <location>
        <begin position="333"/>
        <end position="567"/>
    </location>
</feature>
<dbReference type="PROSITE" id="PS50929">
    <property type="entry name" value="ABC_TM1F"/>
    <property type="match status" value="1"/>
</dbReference>
<dbReference type="PROSITE" id="PS50893">
    <property type="entry name" value="ABC_TRANSPORTER_2"/>
    <property type="match status" value="1"/>
</dbReference>
<dbReference type="EMBL" id="MRBL01000001">
    <property type="protein sequence ID" value="OMI30681.1"/>
    <property type="molecule type" value="Genomic_DNA"/>
</dbReference>
<feature type="domain" description="ABC transmembrane type-1" evidence="9">
    <location>
        <begin position="17"/>
        <end position="299"/>
    </location>
</feature>
<dbReference type="InterPro" id="IPR003593">
    <property type="entry name" value="AAA+_ATPase"/>
</dbReference>
<comment type="subcellular location">
    <subcellularLocation>
        <location evidence="1">Cell membrane</location>
        <topology evidence="1">Multi-pass membrane protein</topology>
    </subcellularLocation>
</comment>
<dbReference type="CDD" id="cd18549">
    <property type="entry name" value="ABC_6TM_YwjA_like"/>
    <property type="match status" value="1"/>
</dbReference>
<gene>
    <name evidence="10" type="ORF">BTA31_01060</name>
</gene>
<dbReference type="SUPFAM" id="SSF90123">
    <property type="entry name" value="ABC transporter transmembrane region"/>
    <property type="match status" value="1"/>
</dbReference>